<dbReference type="NCBIfam" id="NF010432">
    <property type="entry name" value="PRK13858.1"/>
    <property type="match status" value="1"/>
</dbReference>
<dbReference type="Pfam" id="PF07328">
    <property type="entry name" value="VirD1"/>
    <property type="match status" value="1"/>
</dbReference>
<dbReference type="Proteomes" id="UP000290444">
    <property type="component" value="Unassembled WGS sequence"/>
</dbReference>
<reference evidence="1 2" key="1">
    <citation type="submission" date="2017-03" db="EMBL/GenBank/DDBJ databases">
        <authorList>
            <person name="Safronova V.I."/>
            <person name="Sazanova A.L."/>
            <person name="Chirak E.R."/>
        </authorList>
    </citation>
    <scope>NUCLEOTIDE SEQUENCE [LARGE SCALE GENOMIC DNA]</scope>
    <source>
        <strain evidence="1 2">Opo-242</strain>
    </source>
</reference>
<gene>
    <name evidence="1" type="ORF">B5V01_00230</name>
</gene>
<organism evidence="1 2">
    <name type="scientific">Mesorhizobium erdmanii</name>
    <dbReference type="NCBI Taxonomy" id="1777866"/>
    <lineage>
        <taxon>Bacteria</taxon>
        <taxon>Pseudomonadati</taxon>
        <taxon>Pseudomonadota</taxon>
        <taxon>Alphaproteobacteria</taxon>
        <taxon>Hyphomicrobiales</taxon>
        <taxon>Phyllobacteriaceae</taxon>
        <taxon>Mesorhizobium</taxon>
    </lineage>
</organism>
<accession>A0A4Q1VPT4</accession>
<dbReference type="InterPro" id="IPR009933">
    <property type="entry name" value="VirD1"/>
</dbReference>
<evidence type="ECO:0000313" key="2">
    <source>
        <dbReference type="Proteomes" id="UP000290444"/>
    </source>
</evidence>
<dbReference type="EMBL" id="MZXX01000001">
    <property type="protein sequence ID" value="RXT53360.1"/>
    <property type="molecule type" value="Genomic_DNA"/>
</dbReference>
<comment type="caution">
    <text evidence="1">The sequence shown here is derived from an EMBL/GenBank/DDBJ whole genome shotgun (WGS) entry which is preliminary data.</text>
</comment>
<dbReference type="AlphaFoldDB" id="A0A4Q1VPT4"/>
<proteinExistence type="predicted"/>
<protein>
    <submittedName>
        <fullName evidence="1">Type IV secretion system protein VirD</fullName>
    </submittedName>
</protein>
<name>A0A4Q1VPT4_9HYPH</name>
<evidence type="ECO:0000313" key="1">
    <source>
        <dbReference type="EMBL" id="RXT53360.1"/>
    </source>
</evidence>
<dbReference type="GO" id="GO:0004519">
    <property type="term" value="F:endonuclease activity"/>
    <property type="evidence" value="ECO:0007669"/>
    <property type="project" value="InterPro"/>
</dbReference>
<sequence>MRIREMTEEYFPTLFNDASIRRRRSVAIVDPLGYKIVSVRLRSAEFESFSEQLRALGLTHNLALRIAARRIAGFLEIDADTRRNLQEITSSIGQIADALNDMSRIASRDGRVDIERFESHRQQFGQEFAALDALLRTILNISQRRQDGRRLLQESVR</sequence>